<dbReference type="AlphaFoldDB" id="A0A1F5IAD3"/>
<dbReference type="Pfam" id="PF00535">
    <property type="entry name" value="Glycos_transf_2"/>
    <property type="match status" value="1"/>
</dbReference>
<dbReference type="CDD" id="cd04179">
    <property type="entry name" value="DPM_DPG-synthase_like"/>
    <property type="match status" value="1"/>
</dbReference>
<dbReference type="InterPro" id="IPR029044">
    <property type="entry name" value="Nucleotide-diphossugar_trans"/>
</dbReference>
<sequence length="226" mass="25250">MKAVIVLPAYNEASVIRQVIANLPKKLNGISNLEYVVISDGSTDQTGAIAKKEGIKILSHIINRGLGAAIKTGIDYAKSQDVDLFVTFDSDGQHNPRDIQKVINPILQEKADLVIGTRFKNKQKVPLDRLIINKLANLATLLFFGVLTTDSQSGLRAFSKKAIKHIDFKADKMDFSSEILLEAKRHNLKVIEVPIDLIYTPYSREKGQKNMNALSIFAKFLVRLYR</sequence>
<dbReference type="PANTHER" id="PTHR48090">
    <property type="entry name" value="UNDECAPRENYL-PHOSPHATE 4-DEOXY-4-FORMAMIDO-L-ARABINOSE TRANSFERASE-RELATED"/>
    <property type="match status" value="1"/>
</dbReference>
<dbReference type="InterPro" id="IPR050256">
    <property type="entry name" value="Glycosyltransferase_2"/>
</dbReference>
<reference evidence="2 3" key="1">
    <citation type="journal article" date="2016" name="Nat. Commun.">
        <title>Thousands of microbial genomes shed light on interconnected biogeochemical processes in an aquifer system.</title>
        <authorList>
            <person name="Anantharaman K."/>
            <person name="Brown C.T."/>
            <person name="Hug L.A."/>
            <person name="Sharon I."/>
            <person name="Castelle C.J."/>
            <person name="Probst A.J."/>
            <person name="Thomas B.C."/>
            <person name="Singh A."/>
            <person name="Wilkins M.J."/>
            <person name="Karaoz U."/>
            <person name="Brodie E.L."/>
            <person name="Williams K.H."/>
            <person name="Hubbard S.S."/>
            <person name="Banfield J.F."/>
        </authorList>
    </citation>
    <scope>NUCLEOTIDE SEQUENCE [LARGE SCALE GENOMIC DNA]</scope>
</reference>
<dbReference type="InterPro" id="IPR001173">
    <property type="entry name" value="Glyco_trans_2-like"/>
</dbReference>
<dbReference type="SUPFAM" id="SSF53448">
    <property type="entry name" value="Nucleotide-diphospho-sugar transferases"/>
    <property type="match status" value="1"/>
</dbReference>
<dbReference type="Proteomes" id="UP000177300">
    <property type="component" value="Unassembled WGS sequence"/>
</dbReference>
<dbReference type="PANTHER" id="PTHR48090:SF7">
    <property type="entry name" value="RFBJ PROTEIN"/>
    <property type="match status" value="1"/>
</dbReference>
<protein>
    <recommendedName>
        <fullName evidence="1">Glycosyltransferase 2-like domain-containing protein</fullName>
    </recommendedName>
</protein>
<dbReference type="EMBL" id="MFBY01000038">
    <property type="protein sequence ID" value="OGE13291.1"/>
    <property type="molecule type" value="Genomic_DNA"/>
</dbReference>
<name>A0A1F5IAD3_9BACT</name>
<feature type="domain" description="Glycosyltransferase 2-like" evidence="1">
    <location>
        <begin position="5"/>
        <end position="166"/>
    </location>
</feature>
<evidence type="ECO:0000313" key="3">
    <source>
        <dbReference type="Proteomes" id="UP000177300"/>
    </source>
</evidence>
<proteinExistence type="predicted"/>
<dbReference type="Gene3D" id="3.90.550.10">
    <property type="entry name" value="Spore Coat Polysaccharide Biosynthesis Protein SpsA, Chain A"/>
    <property type="match status" value="1"/>
</dbReference>
<evidence type="ECO:0000259" key="1">
    <source>
        <dbReference type="Pfam" id="PF00535"/>
    </source>
</evidence>
<evidence type="ECO:0000313" key="2">
    <source>
        <dbReference type="EMBL" id="OGE13291.1"/>
    </source>
</evidence>
<accession>A0A1F5IAD3</accession>
<organism evidence="2 3">
    <name type="scientific">Candidatus Curtissbacteria bacterium RIFCSPLOWO2_12_FULL_38_9</name>
    <dbReference type="NCBI Taxonomy" id="1797735"/>
    <lineage>
        <taxon>Bacteria</taxon>
        <taxon>Candidatus Curtissiibacteriota</taxon>
    </lineage>
</organism>
<gene>
    <name evidence="2" type="ORF">A3G14_05415</name>
</gene>
<comment type="caution">
    <text evidence="2">The sequence shown here is derived from an EMBL/GenBank/DDBJ whole genome shotgun (WGS) entry which is preliminary data.</text>
</comment>